<dbReference type="Proteomes" id="UP001148629">
    <property type="component" value="Unassembled WGS sequence"/>
</dbReference>
<sequence length="321" mass="34898">MIGTGALTRAGPLSIFLGYSITGVGIWMLMQVLAEMAVWISLPGAIPQFYTRVVDPALGFAVGWKTDSVNVAVWISIFIVLVVGLNIFGVGIYGEAEFIFAWIKIITMVGLLILGFNLDLGGAQAVNVSDSDTGTTPGLRRIAVASGESQNPKRNLPKATRRIFWRILFFYSLGSLAIGVLVIAIKHASIPVLLSIINAVILSSALSSCNAFLYTGSRYLLALASSGHAPKFFLKTTNSGNPIYCVATTAIFSLLTYLSVSSGPYQIFLWFQSFTTMCTLLTWSSIRVAYLHFYGGLKANNIDRRLWYIELCFSHTGQSSC</sequence>
<name>A0ACC1RRF3_9HYPO</name>
<comment type="caution">
    <text evidence="1">The sequence shown here is derived from an EMBL/GenBank/DDBJ whole genome shotgun (WGS) entry which is preliminary data.</text>
</comment>
<evidence type="ECO:0000313" key="1">
    <source>
        <dbReference type="EMBL" id="KAJ3525197.1"/>
    </source>
</evidence>
<reference evidence="1" key="1">
    <citation type="submission" date="2022-08" db="EMBL/GenBank/DDBJ databases">
        <title>Genome Sequence of Fusarium decemcellulare.</title>
        <authorList>
            <person name="Buettner E."/>
        </authorList>
    </citation>
    <scope>NUCLEOTIDE SEQUENCE</scope>
    <source>
        <strain evidence="1">Babe19</strain>
    </source>
</reference>
<proteinExistence type="predicted"/>
<gene>
    <name evidence="1" type="ORF">NM208_g11742</name>
</gene>
<protein>
    <submittedName>
        <fullName evidence="1">Uncharacterized protein</fullName>
    </submittedName>
</protein>
<evidence type="ECO:0000313" key="2">
    <source>
        <dbReference type="Proteomes" id="UP001148629"/>
    </source>
</evidence>
<accession>A0ACC1RRF3</accession>
<dbReference type="EMBL" id="JANRMS010001947">
    <property type="protein sequence ID" value="KAJ3525197.1"/>
    <property type="molecule type" value="Genomic_DNA"/>
</dbReference>
<keyword evidence="2" id="KW-1185">Reference proteome</keyword>
<organism evidence="1 2">
    <name type="scientific">Fusarium decemcellulare</name>
    <dbReference type="NCBI Taxonomy" id="57161"/>
    <lineage>
        <taxon>Eukaryota</taxon>
        <taxon>Fungi</taxon>
        <taxon>Dikarya</taxon>
        <taxon>Ascomycota</taxon>
        <taxon>Pezizomycotina</taxon>
        <taxon>Sordariomycetes</taxon>
        <taxon>Hypocreomycetidae</taxon>
        <taxon>Hypocreales</taxon>
        <taxon>Nectriaceae</taxon>
        <taxon>Fusarium</taxon>
        <taxon>Fusarium decemcellulare species complex</taxon>
    </lineage>
</organism>